<dbReference type="OrthoDB" id="5036586at2759"/>
<gene>
    <name evidence="2" type="ORF">BKA55DRAFT_598636</name>
</gene>
<feature type="chain" id="PRO_5040421285" description="Secreted protein" evidence="1">
    <location>
        <begin position="18"/>
        <end position="68"/>
    </location>
</feature>
<dbReference type="Proteomes" id="UP000720189">
    <property type="component" value="Unassembled WGS sequence"/>
</dbReference>
<sequence>MCATPVLLNLYFMLMSAFRGSQGPQGMNAEFCRSIPVFTLMDTAACYYQTLNPYPPTDSLSTKSKTTN</sequence>
<organism evidence="2 3">
    <name type="scientific">Fusarium redolens</name>
    <dbReference type="NCBI Taxonomy" id="48865"/>
    <lineage>
        <taxon>Eukaryota</taxon>
        <taxon>Fungi</taxon>
        <taxon>Dikarya</taxon>
        <taxon>Ascomycota</taxon>
        <taxon>Pezizomycotina</taxon>
        <taxon>Sordariomycetes</taxon>
        <taxon>Hypocreomycetidae</taxon>
        <taxon>Hypocreales</taxon>
        <taxon>Nectriaceae</taxon>
        <taxon>Fusarium</taxon>
        <taxon>Fusarium redolens species complex</taxon>
    </lineage>
</organism>
<evidence type="ECO:0000313" key="3">
    <source>
        <dbReference type="Proteomes" id="UP000720189"/>
    </source>
</evidence>
<name>A0A9P9G2N9_FUSRE</name>
<dbReference type="GeneID" id="70226226"/>
<comment type="caution">
    <text evidence="2">The sequence shown here is derived from an EMBL/GenBank/DDBJ whole genome shotgun (WGS) entry which is preliminary data.</text>
</comment>
<dbReference type="AlphaFoldDB" id="A0A9P9G2N9"/>
<accession>A0A9P9G2N9</accession>
<evidence type="ECO:0000256" key="1">
    <source>
        <dbReference type="SAM" id="SignalP"/>
    </source>
</evidence>
<protein>
    <recommendedName>
        <fullName evidence="4">Secreted protein</fullName>
    </recommendedName>
</protein>
<evidence type="ECO:0008006" key="4">
    <source>
        <dbReference type="Google" id="ProtNLM"/>
    </source>
</evidence>
<keyword evidence="3" id="KW-1185">Reference proteome</keyword>
<feature type="signal peptide" evidence="1">
    <location>
        <begin position="1"/>
        <end position="17"/>
    </location>
</feature>
<proteinExistence type="predicted"/>
<dbReference type="RefSeq" id="XP_046043505.1">
    <property type="nucleotide sequence ID" value="XM_046196272.1"/>
</dbReference>
<evidence type="ECO:0000313" key="2">
    <source>
        <dbReference type="EMBL" id="KAH7231396.1"/>
    </source>
</evidence>
<dbReference type="EMBL" id="JAGMUX010000021">
    <property type="protein sequence ID" value="KAH7231396.1"/>
    <property type="molecule type" value="Genomic_DNA"/>
</dbReference>
<keyword evidence="1" id="KW-0732">Signal</keyword>
<reference evidence="2" key="1">
    <citation type="journal article" date="2021" name="Nat. Commun.">
        <title>Genetic determinants of endophytism in the Arabidopsis root mycobiome.</title>
        <authorList>
            <person name="Mesny F."/>
            <person name="Miyauchi S."/>
            <person name="Thiergart T."/>
            <person name="Pickel B."/>
            <person name="Atanasova L."/>
            <person name="Karlsson M."/>
            <person name="Huettel B."/>
            <person name="Barry K.W."/>
            <person name="Haridas S."/>
            <person name="Chen C."/>
            <person name="Bauer D."/>
            <person name="Andreopoulos W."/>
            <person name="Pangilinan J."/>
            <person name="LaButti K."/>
            <person name="Riley R."/>
            <person name="Lipzen A."/>
            <person name="Clum A."/>
            <person name="Drula E."/>
            <person name="Henrissat B."/>
            <person name="Kohler A."/>
            <person name="Grigoriev I.V."/>
            <person name="Martin F.M."/>
            <person name="Hacquard S."/>
        </authorList>
    </citation>
    <scope>NUCLEOTIDE SEQUENCE</scope>
    <source>
        <strain evidence="2">MPI-CAGE-AT-0023</strain>
    </source>
</reference>